<sequence length="301" mass="33257">MGVSHVLVKFQCFIFLLLWLQVASAEISANATRPITIPGCPDYNARIASSCMVNLSTVFISTDCSDKGKNKNSNADLVKFTFSDTKNKFIAIGCDTWAYLGQGNQQFIGTGCISVCNTEQDITDGSCNGIGCCKASIPAGLTIYNATVESMNGTRRNLDFNPCSYAFVVEESWFKFSSSYLKDFQKSGSIEVPVVIDWTIGYDTCEAAVTVCGPNANCTSSNNPPDINECEDIKLYDHERCERPGNFCNNTEGAYTCPCREGYDSLNKNKAIWDCFLLPQNQTENPYQYQQRNSDSSKIVF</sequence>
<keyword evidence="4" id="KW-1015">Disulfide bond</keyword>
<dbReference type="GO" id="GO:0016020">
    <property type="term" value="C:membrane"/>
    <property type="evidence" value="ECO:0007669"/>
    <property type="project" value="UniProtKB-SubCell"/>
</dbReference>
<evidence type="ECO:0000256" key="4">
    <source>
        <dbReference type="ARBA" id="ARBA00023157"/>
    </source>
</evidence>
<dbReference type="SMART" id="SM00179">
    <property type="entry name" value="EGF_CA"/>
    <property type="match status" value="1"/>
</dbReference>
<keyword evidence="5" id="KW-0325">Glycoprotein</keyword>
<dbReference type="Proteomes" id="UP001177140">
    <property type="component" value="Unassembled WGS sequence"/>
</dbReference>
<evidence type="ECO:0000256" key="3">
    <source>
        <dbReference type="ARBA" id="ARBA00022679"/>
    </source>
</evidence>
<organism evidence="8 9">
    <name type="scientific">Papaver nudicaule</name>
    <name type="common">Iceland poppy</name>
    <dbReference type="NCBI Taxonomy" id="74823"/>
    <lineage>
        <taxon>Eukaryota</taxon>
        <taxon>Viridiplantae</taxon>
        <taxon>Streptophyta</taxon>
        <taxon>Embryophyta</taxon>
        <taxon>Tracheophyta</taxon>
        <taxon>Spermatophyta</taxon>
        <taxon>Magnoliopsida</taxon>
        <taxon>Ranunculales</taxon>
        <taxon>Papaveraceae</taxon>
        <taxon>Papaveroideae</taxon>
        <taxon>Papaver</taxon>
    </lineage>
</organism>
<feature type="signal peptide" evidence="6">
    <location>
        <begin position="1"/>
        <end position="25"/>
    </location>
</feature>
<dbReference type="InterPro" id="IPR018097">
    <property type="entry name" value="EGF_Ca-bd_CS"/>
</dbReference>
<keyword evidence="3" id="KW-0808">Transferase</keyword>
<feature type="domain" description="EGF-like calcium-binding" evidence="7">
    <location>
        <begin position="226"/>
        <end position="269"/>
    </location>
</feature>
<dbReference type="GO" id="GO:0004674">
    <property type="term" value="F:protein serine/threonine kinase activity"/>
    <property type="evidence" value="ECO:0007669"/>
    <property type="project" value="InterPro"/>
</dbReference>
<feature type="non-terminal residue" evidence="8">
    <location>
        <position position="1"/>
    </location>
</feature>
<evidence type="ECO:0000313" key="8">
    <source>
        <dbReference type="EMBL" id="MCL7046221.1"/>
    </source>
</evidence>
<reference evidence="8" key="1">
    <citation type="submission" date="2022-03" db="EMBL/GenBank/DDBJ databases">
        <title>A functionally conserved STORR gene fusion in Papaver species that diverged 16.8 million years ago.</title>
        <authorList>
            <person name="Catania T."/>
        </authorList>
    </citation>
    <scope>NUCLEOTIDE SEQUENCE</scope>
    <source>
        <strain evidence="8">S-191538</strain>
    </source>
</reference>
<evidence type="ECO:0000259" key="7">
    <source>
        <dbReference type="SMART" id="SM00179"/>
    </source>
</evidence>
<accession>A0AA41VRM4</accession>
<proteinExistence type="predicted"/>
<comment type="subcellular location">
    <subcellularLocation>
        <location evidence="1">Membrane</location>
        <topology evidence="1">Single-pass type I membrane protein</topology>
    </subcellularLocation>
</comment>
<protein>
    <recommendedName>
        <fullName evidence="7">EGF-like calcium-binding domain-containing protein</fullName>
    </recommendedName>
</protein>
<dbReference type="Pfam" id="PF07645">
    <property type="entry name" value="EGF_CA"/>
    <property type="match status" value="1"/>
</dbReference>
<dbReference type="InterPro" id="IPR013695">
    <property type="entry name" value="WAK"/>
</dbReference>
<evidence type="ECO:0000256" key="2">
    <source>
        <dbReference type="ARBA" id="ARBA00022536"/>
    </source>
</evidence>
<name>A0AA41VRM4_PAPNU</name>
<dbReference type="PANTHER" id="PTHR33491">
    <property type="entry name" value="OSJNBA0016N04.9 PROTEIN"/>
    <property type="match status" value="1"/>
</dbReference>
<keyword evidence="6" id="KW-0732">Signal</keyword>
<comment type="caution">
    <text evidence="8">The sequence shown here is derived from an EMBL/GenBank/DDBJ whole genome shotgun (WGS) entry which is preliminary data.</text>
</comment>
<dbReference type="InterPro" id="IPR049883">
    <property type="entry name" value="NOTCH1_EGF-like"/>
</dbReference>
<dbReference type="Pfam" id="PF08488">
    <property type="entry name" value="WAK"/>
    <property type="match status" value="1"/>
</dbReference>
<dbReference type="GO" id="GO:0005509">
    <property type="term" value="F:calcium ion binding"/>
    <property type="evidence" value="ECO:0007669"/>
    <property type="project" value="InterPro"/>
</dbReference>
<dbReference type="Gene3D" id="2.10.25.10">
    <property type="entry name" value="Laminin"/>
    <property type="match status" value="1"/>
</dbReference>
<dbReference type="InterPro" id="IPR001881">
    <property type="entry name" value="EGF-like_Ca-bd_dom"/>
</dbReference>
<dbReference type="AlphaFoldDB" id="A0AA41VRM4"/>
<gene>
    <name evidence="8" type="ORF">MKW94_001060</name>
</gene>
<evidence type="ECO:0000256" key="5">
    <source>
        <dbReference type="ARBA" id="ARBA00023180"/>
    </source>
</evidence>
<dbReference type="PROSITE" id="PS01187">
    <property type="entry name" value="EGF_CA"/>
    <property type="match status" value="1"/>
</dbReference>
<evidence type="ECO:0000313" key="9">
    <source>
        <dbReference type="Proteomes" id="UP001177140"/>
    </source>
</evidence>
<feature type="chain" id="PRO_5041362927" description="EGF-like calcium-binding domain-containing protein" evidence="6">
    <location>
        <begin position="26"/>
        <end position="301"/>
    </location>
</feature>
<evidence type="ECO:0000256" key="6">
    <source>
        <dbReference type="SAM" id="SignalP"/>
    </source>
</evidence>
<evidence type="ECO:0000256" key="1">
    <source>
        <dbReference type="ARBA" id="ARBA00004479"/>
    </source>
</evidence>
<keyword evidence="9" id="KW-1185">Reference proteome</keyword>
<dbReference type="EMBL" id="JAJJMA010278844">
    <property type="protein sequence ID" value="MCL7046221.1"/>
    <property type="molecule type" value="Genomic_DNA"/>
</dbReference>
<keyword evidence="2" id="KW-0245">EGF-like domain</keyword>